<dbReference type="EMBL" id="FWXR01000007">
    <property type="protein sequence ID" value="SMC75024.1"/>
    <property type="molecule type" value="Genomic_DNA"/>
</dbReference>
<reference evidence="3 4" key="1">
    <citation type="submission" date="2017-04" db="EMBL/GenBank/DDBJ databases">
        <authorList>
            <person name="Afonso C.L."/>
            <person name="Miller P.J."/>
            <person name="Scott M.A."/>
            <person name="Spackman E."/>
            <person name="Goraichik I."/>
            <person name="Dimitrov K.M."/>
            <person name="Suarez D.L."/>
            <person name="Swayne D.E."/>
        </authorList>
    </citation>
    <scope>NUCLEOTIDE SEQUENCE [LARGE SCALE GENOMIC DNA]</scope>
    <source>
        <strain evidence="3 4">CGMCC 1.10972</strain>
    </source>
</reference>
<dbReference type="InterPro" id="IPR012042">
    <property type="entry name" value="NeuTTM/CthTTM-like"/>
</dbReference>
<dbReference type="CDD" id="cd07891">
    <property type="entry name" value="CYTH-like_CthTTM-like_1"/>
    <property type="match status" value="1"/>
</dbReference>
<dbReference type="Proteomes" id="UP000192656">
    <property type="component" value="Unassembled WGS sequence"/>
</dbReference>
<feature type="domain" description="CYTH" evidence="2">
    <location>
        <begin position="2"/>
        <end position="154"/>
    </location>
</feature>
<organism evidence="3 4">
    <name type="scientific">Fulvimarina manganoxydans</name>
    <dbReference type="NCBI Taxonomy" id="937218"/>
    <lineage>
        <taxon>Bacteria</taxon>
        <taxon>Pseudomonadati</taxon>
        <taxon>Pseudomonadota</taxon>
        <taxon>Alphaproteobacteria</taxon>
        <taxon>Hyphomicrobiales</taxon>
        <taxon>Aurantimonadaceae</taxon>
        <taxon>Fulvimarina</taxon>
    </lineage>
</organism>
<dbReference type="InterPro" id="IPR023577">
    <property type="entry name" value="CYTH_domain"/>
</dbReference>
<evidence type="ECO:0000313" key="3">
    <source>
        <dbReference type="EMBL" id="SMC75024.1"/>
    </source>
</evidence>
<dbReference type="PROSITE" id="PS51707">
    <property type="entry name" value="CYTH"/>
    <property type="match status" value="1"/>
</dbReference>
<protein>
    <submittedName>
        <fullName evidence="3">CYTH domain-containing protein</fullName>
    </submittedName>
</protein>
<dbReference type="AlphaFoldDB" id="A0A1W2BQM8"/>
<dbReference type="Pfam" id="PF01928">
    <property type="entry name" value="CYTH"/>
    <property type="match status" value="1"/>
</dbReference>
<evidence type="ECO:0000313" key="4">
    <source>
        <dbReference type="Proteomes" id="UP000192656"/>
    </source>
</evidence>
<dbReference type="PANTHER" id="PTHR40114:SF1">
    <property type="entry name" value="SLR0698 PROTEIN"/>
    <property type="match status" value="1"/>
</dbReference>
<accession>A0A1W2BQM8</accession>
<keyword evidence="4" id="KW-1185">Reference proteome</keyword>
<dbReference type="PIRSF" id="PIRSF016487">
    <property type="entry name" value="CYTH_UCP016487"/>
    <property type="match status" value="1"/>
</dbReference>
<dbReference type="SMART" id="SM01118">
    <property type="entry name" value="CYTH"/>
    <property type="match status" value="1"/>
</dbReference>
<feature type="active site" description="Proton acceptor" evidence="1">
    <location>
        <position position="31"/>
    </location>
</feature>
<evidence type="ECO:0000259" key="2">
    <source>
        <dbReference type="PROSITE" id="PS51707"/>
    </source>
</evidence>
<dbReference type="PANTHER" id="PTHR40114">
    <property type="entry name" value="SLR0698 PROTEIN"/>
    <property type="match status" value="1"/>
</dbReference>
<dbReference type="RefSeq" id="WP_084409880.1">
    <property type="nucleotide sequence ID" value="NZ_FWXR01000007.1"/>
</dbReference>
<evidence type="ECO:0000256" key="1">
    <source>
        <dbReference type="PIRSR" id="PIRSR016487-1"/>
    </source>
</evidence>
<proteinExistence type="predicted"/>
<dbReference type="OrthoDB" id="9805588at2"/>
<name>A0A1W2BQM8_9HYPH</name>
<dbReference type="STRING" id="937218.SAMN06297251_10751"/>
<dbReference type="InterPro" id="IPR033469">
    <property type="entry name" value="CYTH-like_dom_sf"/>
</dbReference>
<gene>
    <name evidence="3" type="ORF">SAMN06297251_10751</name>
</gene>
<dbReference type="Gene3D" id="2.40.320.10">
    <property type="entry name" value="Hypothetical Protein Pfu-838710-001"/>
    <property type="match status" value="1"/>
</dbReference>
<dbReference type="SUPFAM" id="SSF55154">
    <property type="entry name" value="CYTH-like phosphatases"/>
    <property type="match status" value="1"/>
</dbReference>
<sequence>MAREIERKFLVRNDEWRRLVEGAGARIRQAYFFVGEDRSCRIRIIDETTARLTIKTGRGIDRGEFEYEIPLQDAEDLAAERIGSLIEKRRYRIAHGDHVVELDVFEGELAGLVLGEIELSSADTQMALPDYFGEEVTDNPAYTNARLALNGLPKN</sequence>